<feature type="transmembrane region" description="Helical" evidence="1">
    <location>
        <begin position="20"/>
        <end position="39"/>
    </location>
</feature>
<protein>
    <submittedName>
        <fullName evidence="2">Uncharacterized protein</fullName>
    </submittedName>
</protein>
<dbReference type="Proteomes" id="UP001362999">
    <property type="component" value="Unassembled WGS sequence"/>
</dbReference>
<keyword evidence="3" id="KW-1185">Reference proteome</keyword>
<gene>
    <name evidence="2" type="ORF">R3P38DRAFT_2949742</name>
</gene>
<accession>A0AAW0BH33</accession>
<keyword evidence="1" id="KW-1133">Transmembrane helix</keyword>
<keyword evidence="1" id="KW-0812">Transmembrane</keyword>
<keyword evidence="1" id="KW-0472">Membrane</keyword>
<reference evidence="2 3" key="1">
    <citation type="journal article" date="2024" name="J Genomics">
        <title>Draft genome sequencing and assembly of Favolaschia claudopus CIRM-BRFM 2984 isolated from oak limbs.</title>
        <authorList>
            <person name="Navarro D."/>
            <person name="Drula E."/>
            <person name="Chaduli D."/>
            <person name="Cazenave R."/>
            <person name="Ahrendt S."/>
            <person name="Wang J."/>
            <person name="Lipzen A."/>
            <person name="Daum C."/>
            <person name="Barry K."/>
            <person name="Grigoriev I.V."/>
            <person name="Favel A."/>
            <person name="Rosso M.N."/>
            <person name="Martin F."/>
        </authorList>
    </citation>
    <scope>NUCLEOTIDE SEQUENCE [LARGE SCALE GENOMIC DNA]</scope>
    <source>
        <strain evidence="2 3">CIRM-BRFM 2984</strain>
    </source>
</reference>
<sequence>MILRLYKCNDARSWPSVSSYYPIIVLIFVAGIVVAPTPLRMSNQLVRALLLAGSATSVLTLARERGIERGR</sequence>
<comment type="caution">
    <text evidence="2">The sequence shown here is derived from an EMBL/GenBank/DDBJ whole genome shotgun (WGS) entry which is preliminary data.</text>
</comment>
<name>A0AAW0BH33_9AGAR</name>
<evidence type="ECO:0000313" key="2">
    <source>
        <dbReference type="EMBL" id="KAK7025646.1"/>
    </source>
</evidence>
<evidence type="ECO:0000256" key="1">
    <source>
        <dbReference type="SAM" id="Phobius"/>
    </source>
</evidence>
<feature type="transmembrane region" description="Helical" evidence="1">
    <location>
        <begin position="45"/>
        <end position="62"/>
    </location>
</feature>
<evidence type="ECO:0000313" key="3">
    <source>
        <dbReference type="Proteomes" id="UP001362999"/>
    </source>
</evidence>
<dbReference type="EMBL" id="JAWWNJ010000033">
    <property type="protein sequence ID" value="KAK7025646.1"/>
    <property type="molecule type" value="Genomic_DNA"/>
</dbReference>
<dbReference type="AlphaFoldDB" id="A0AAW0BH33"/>
<organism evidence="2 3">
    <name type="scientific">Favolaschia claudopus</name>
    <dbReference type="NCBI Taxonomy" id="2862362"/>
    <lineage>
        <taxon>Eukaryota</taxon>
        <taxon>Fungi</taxon>
        <taxon>Dikarya</taxon>
        <taxon>Basidiomycota</taxon>
        <taxon>Agaricomycotina</taxon>
        <taxon>Agaricomycetes</taxon>
        <taxon>Agaricomycetidae</taxon>
        <taxon>Agaricales</taxon>
        <taxon>Marasmiineae</taxon>
        <taxon>Mycenaceae</taxon>
        <taxon>Favolaschia</taxon>
    </lineage>
</organism>
<proteinExistence type="predicted"/>